<comment type="catalytic activity">
    <reaction evidence="8">
        <text>L-seryl-[protein] + ATP = O-phospho-L-seryl-[protein] + ADP + H(+)</text>
        <dbReference type="Rhea" id="RHEA:17989"/>
        <dbReference type="Rhea" id="RHEA-COMP:9863"/>
        <dbReference type="Rhea" id="RHEA-COMP:11604"/>
        <dbReference type="ChEBI" id="CHEBI:15378"/>
        <dbReference type="ChEBI" id="CHEBI:29999"/>
        <dbReference type="ChEBI" id="CHEBI:30616"/>
        <dbReference type="ChEBI" id="CHEBI:83421"/>
        <dbReference type="ChEBI" id="CHEBI:456216"/>
        <dbReference type="EC" id="2.7.11.1"/>
    </reaction>
</comment>
<feature type="region of interest" description="Disordered" evidence="11">
    <location>
        <begin position="389"/>
        <end position="409"/>
    </location>
</feature>
<gene>
    <name evidence="13" type="ORF">DAKH74_018080</name>
</gene>
<feature type="region of interest" description="Disordered" evidence="11">
    <location>
        <begin position="1"/>
        <end position="36"/>
    </location>
</feature>
<evidence type="ECO:0000256" key="3">
    <source>
        <dbReference type="ARBA" id="ARBA00022679"/>
    </source>
</evidence>
<dbReference type="PANTHER" id="PTHR24343:SF113">
    <property type="entry name" value="NITROGEN PERMEASE REACTIVATOR PROTEIN-RELATED"/>
    <property type="match status" value="1"/>
</dbReference>
<comment type="similarity">
    <text evidence="10">Belongs to the protein kinase superfamily.</text>
</comment>
<evidence type="ECO:0000313" key="13">
    <source>
        <dbReference type="EMBL" id="GMM55192.1"/>
    </source>
</evidence>
<dbReference type="EMBL" id="BTGD01000005">
    <property type="protein sequence ID" value="GMM55192.1"/>
    <property type="molecule type" value="Genomic_DNA"/>
</dbReference>
<proteinExistence type="inferred from homology"/>
<evidence type="ECO:0000256" key="6">
    <source>
        <dbReference type="ARBA" id="ARBA00022840"/>
    </source>
</evidence>
<evidence type="ECO:0000256" key="11">
    <source>
        <dbReference type="SAM" id="MobiDB-lite"/>
    </source>
</evidence>
<protein>
    <recommendedName>
        <fullName evidence="1">non-specific serine/threonine protein kinase</fullName>
        <ecNumber evidence="1">2.7.11.1</ecNumber>
    </recommendedName>
</protein>
<sequence>MPTVLNTHFMHRGMPADPPAYTAREQRSASSYSHPGIYVRHTGETYSATPRAAPDVVCTAIAVEETRDESPRGESPLSREASPGSDTPQNWQLPQRFEGTAAAPAAPVAPPARRKSLPALLSRLFRRKSQSRADNTAGVAPPPLGGKYAYTGLPLGRGAGGTVTTVRRVRDGALFAVKQFHAPARGGDNATEECDQASHARRVHAEYCISSVLQHRNVITTLEILEEPDGALVQVMEYAHYDLFNIVRSGRMHYAEACCYFKQLCQGVAYLHALGVCHRDIKLDNLVVSDRGTLKIVDFGAAVRDGPGASMASGIVGSDPYLAPELFLYREYDARAADVWSAGIVFACMVLGRFPWRQPRLCDASFSRFCAAREPEGKRAPPTLRDLVERPAGAPLDPLDGPGTQIDSDGRPRGPLFLLGELPEECQPLLLRVLDPSPVRRPAAAEMLREPWVAALDECSRNSDAQRHPHVVLPEGHRHIADLPLREQSG</sequence>
<dbReference type="Gene3D" id="3.30.200.20">
    <property type="entry name" value="Phosphorylase Kinase, domain 1"/>
    <property type="match status" value="1"/>
</dbReference>
<comment type="caution">
    <text evidence="13">The sequence shown here is derived from an EMBL/GenBank/DDBJ whole genome shotgun (WGS) entry which is preliminary data.</text>
</comment>
<evidence type="ECO:0000256" key="7">
    <source>
        <dbReference type="ARBA" id="ARBA00047899"/>
    </source>
</evidence>
<evidence type="ECO:0000256" key="9">
    <source>
        <dbReference type="PROSITE-ProRule" id="PRU10141"/>
    </source>
</evidence>
<dbReference type="InterPro" id="IPR008271">
    <property type="entry name" value="Ser/Thr_kinase_AS"/>
</dbReference>
<keyword evidence="4 9" id="KW-0547">Nucleotide-binding</keyword>
<dbReference type="PROSITE" id="PS00107">
    <property type="entry name" value="PROTEIN_KINASE_ATP"/>
    <property type="match status" value="1"/>
</dbReference>
<organism evidence="13 14">
    <name type="scientific">Maudiozyma humilis</name>
    <name type="common">Sour dough yeast</name>
    <name type="synonym">Kazachstania humilis</name>
    <dbReference type="NCBI Taxonomy" id="51915"/>
    <lineage>
        <taxon>Eukaryota</taxon>
        <taxon>Fungi</taxon>
        <taxon>Dikarya</taxon>
        <taxon>Ascomycota</taxon>
        <taxon>Saccharomycotina</taxon>
        <taxon>Saccharomycetes</taxon>
        <taxon>Saccharomycetales</taxon>
        <taxon>Saccharomycetaceae</taxon>
        <taxon>Maudiozyma</taxon>
    </lineage>
</organism>
<feature type="binding site" evidence="9">
    <location>
        <position position="178"/>
    </location>
    <ligand>
        <name>ATP</name>
        <dbReference type="ChEBI" id="CHEBI:30616"/>
    </ligand>
</feature>
<dbReference type="InterPro" id="IPR017441">
    <property type="entry name" value="Protein_kinase_ATP_BS"/>
</dbReference>
<evidence type="ECO:0000256" key="1">
    <source>
        <dbReference type="ARBA" id="ARBA00012513"/>
    </source>
</evidence>
<dbReference type="Proteomes" id="UP001377567">
    <property type="component" value="Unassembled WGS sequence"/>
</dbReference>
<evidence type="ECO:0000256" key="8">
    <source>
        <dbReference type="ARBA" id="ARBA00048679"/>
    </source>
</evidence>
<accession>A0AAV5RWT6</accession>
<keyword evidence="6 9" id="KW-0067">ATP-binding</keyword>
<dbReference type="Gene3D" id="1.10.510.10">
    <property type="entry name" value="Transferase(Phosphotransferase) domain 1"/>
    <property type="match status" value="1"/>
</dbReference>
<feature type="domain" description="Protein kinase" evidence="12">
    <location>
        <begin position="149"/>
        <end position="453"/>
    </location>
</feature>
<dbReference type="GO" id="GO:0005524">
    <property type="term" value="F:ATP binding"/>
    <property type="evidence" value="ECO:0007669"/>
    <property type="project" value="UniProtKB-UniRule"/>
</dbReference>
<dbReference type="SMART" id="SM00220">
    <property type="entry name" value="S_TKc"/>
    <property type="match status" value="1"/>
</dbReference>
<keyword evidence="14" id="KW-1185">Reference proteome</keyword>
<keyword evidence="3" id="KW-0808">Transferase</keyword>
<dbReference type="AlphaFoldDB" id="A0AAV5RWT6"/>
<keyword evidence="5" id="KW-0418">Kinase</keyword>
<comment type="catalytic activity">
    <reaction evidence="7">
        <text>L-threonyl-[protein] + ATP = O-phospho-L-threonyl-[protein] + ADP + H(+)</text>
        <dbReference type="Rhea" id="RHEA:46608"/>
        <dbReference type="Rhea" id="RHEA-COMP:11060"/>
        <dbReference type="Rhea" id="RHEA-COMP:11605"/>
        <dbReference type="ChEBI" id="CHEBI:15378"/>
        <dbReference type="ChEBI" id="CHEBI:30013"/>
        <dbReference type="ChEBI" id="CHEBI:30616"/>
        <dbReference type="ChEBI" id="CHEBI:61977"/>
        <dbReference type="ChEBI" id="CHEBI:456216"/>
        <dbReference type="EC" id="2.7.11.1"/>
    </reaction>
</comment>
<dbReference type="PANTHER" id="PTHR24343">
    <property type="entry name" value="SERINE/THREONINE KINASE"/>
    <property type="match status" value="1"/>
</dbReference>
<dbReference type="InterPro" id="IPR011009">
    <property type="entry name" value="Kinase-like_dom_sf"/>
</dbReference>
<dbReference type="Pfam" id="PF00069">
    <property type="entry name" value="Pkinase"/>
    <property type="match status" value="1"/>
</dbReference>
<dbReference type="EC" id="2.7.11.1" evidence="1"/>
<evidence type="ECO:0000259" key="12">
    <source>
        <dbReference type="PROSITE" id="PS50011"/>
    </source>
</evidence>
<dbReference type="SUPFAM" id="SSF56112">
    <property type="entry name" value="Protein kinase-like (PK-like)"/>
    <property type="match status" value="1"/>
</dbReference>
<name>A0AAV5RWT6_MAUHU</name>
<evidence type="ECO:0000256" key="4">
    <source>
        <dbReference type="ARBA" id="ARBA00022741"/>
    </source>
</evidence>
<evidence type="ECO:0000256" key="10">
    <source>
        <dbReference type="RuleBase" id="RU000304"/>
    </source>
</evidence>
<evidence type="ECO:0000256" key="5">
    <source>
        <dbReference type="ARBA" id="ARBA00022777"/>
    </source>
</evidence>
<dbReference type="PROSITE" id="PS00108">
    <property type="entry name" value="PROTEIN_KINASE_ST"/>
    <property type="match status" value="1"/>
</dbReference>
<dbReference type="InterPro" id="IPR000719">
    <property type="entry name" value="Prot_kinase_dom"/>
</dbReference>
<dbReference type="GO" id="GO:0004674">
    <property type="term" value="F:protein serine/threonine kinase activity"/>
    <property type="evidence" value="ECO:0007669"/>
    <property type="project" value="UniProtKB-KW"/>
</dbReference>
<evidence type="ECO:0000256" key="2">
    <source>
        <dbReference type="ARBA" id="ARBA00022527"/>
    </source>
</evidence>
<keyword evidence="2 10" id="KW-0723">Serine/threonine-protein kinase</keyword>
<reference evidence="13 14" key="1">
    <citation type="journal article" date="2023" name="Elife">
        <title>Identification of key yeast species and microbe-microbe interactions impacting larval growth of Drosophila in the wild.</title>
        <authorList>
            <person name="Mure A."/>
            <person name="Sugiura Y."/>
            <person name="Maeda R."/>
            <person name="Honda K."/>
            <person name="Sakurai N."/>
            <person name="Takahashi Y."/>
            <person name="Watada M."/>
            <person name="Katoh T."/>
            <person name="Gotoh A."/>
            <person name="Gotoh Y."/>
            <person name="Taniguchi I."/>
            <person name="Nakamura K."/>
            <person name="Hayashi T."/>
            <person name="Katayama T."/>
            <person name="Uemura T."/>
            <person name="Hattori Y."/>
        </authorList>
    </citation>
    <scope>NUCLEOTIDE SEQUENCE [LARGE SCALE GENOMIC DNA]</scope>
    <source>
        <strain evidence="13 14">KH-74</strain>
    </source>
</reference>
<dbReference type="PROSITE" id="PS50011">
    <property type="entry name" value="PROTEIN_KINASE_DOM"/>
    <property type="match status" value="1"/>
</dbReference>
<dbReference type="GO" id="GO:0005829">
    <property type="term" value="C:cytosol"/>
    <property type="evidence" value="ECO:0007669"/>
    <property type="project" value="TreeGrafter"/>
</dbReference>
<evidence type="ECO:0000313" key="14">
    <source>
        <dbReference type="Proteomes" id="UP001377567"/>
    </source>
</evidence>
<feature type="region of interest" description="Disordered" evidence="11">
    <location>
        <begin position="64"/>
        <end position="92"/>
    </location>
</feature>